<name>A0A366DDU8_9HYPH</name>
<dbReference type="EMBL" id="QNRH01000020">
    <property type="protein sequence ID" value="RBO88221.1"/>
    <property type="molecule type" value="Genomic_DNA"/>
</dbReference>
<evidence type="ECO:0000313" key="2">
    <source>
        <dbReference type="EMBL" id="RBO88221.1"/>
    </source>
</evidence>
<dbReference type="InterPro" id="IPR002654">
    <property type="entry name" value="Glyco_trans_25"/>
</dbReference>
<evidence type="ECO:0000259" key="1">
    <source>
        <dbReference type="Pfam" id="PF01755"/>
    </source>
</evidence>
<dbReference type="AlphaFoldDB" id="A0A366DDU8"/>
<protein>
    <submittedName>
        <fullName evidence="2">Glycosyl transferase family 25</fullName>
    </submittedName>
</protein>
<keyword evidence="3" id="KW-1185">Reference proteome</keyword>
<keyword evidence="2" id="KW-0808">Transferase</keyword>
<dbReference type="RefSeq" id="WP_113946483.1">
    <property type="nucleotide sequence ID" value="NZ_JBHEEG010000005.1"/>
</dbReference>
<dbReference type="GO" id="GO:0016740">
    <property type="term" value="F:transferase activity"/>
    <property type="evidence" value="ECO:0007669"/>
    <property type="project" value="UniProtKB-KW"/>
</dbReference>
<comment type="caution">
    <text evidence="2">The sequence shown here is derived from an EMBL/GenBank/DDBJ whole genome shotgun (WGS) entry which is preliminary data.</text>
</comment>
<dbReference type="OrthoDB" id="259382at2"/>
<reference evidence="2 3" key="1">
    <citation type="submission" date="2018-06" db="EMBL/GenBank/DDBJ databases">
        <title>Genomic Encyclopedia of Type Strains, Phase IV (KMG-IV): sequencing the most valuable type-strain genomes for metagenomic binning, comparative biology and taxonomic classification.</title>
        <authorList>
            <person name="Goeker M."/>
        </authorList>
    </citation>
    <scope>NUCLEOTIDE SEQUENCE [LARGE SCALE GENOMIC DNA]</scope>
    <source>
        <strain evidence="2 3">DSM 25619</strain>
    </source>
</reference>
<proteinExistence type="predicted"/>
<accession>A0A366DDU8</accession>
<dbReference type="Pfam" id="PF01755">
    <property type="entry name" value="Glyco_transf_25"/>
    <property type="match status" value="1"/>
</dbReference>
<feature type="domain" description="Glycosyl transferase family 25" evidence="1">
    <location>
        <begin position="2"/>
        <end position="177"/>
    </location>
</feature>
<dbReference type="Proteomes" id="UP000252893">
    <property type="component" value="Unassembled WGS sequence"/>
</dbReference>
<organism evidence="2 3">
    <name type="scientific">Pseudochrobactrum asaccharolyticum</name>
    <dbReference type="NCBI Taxonomy" id="354351"/>
    <lineage>
        <taxon>Bacteria</taxon>
        <taxon>Pseudomonadati</taxon>
        <taxon>Pseudomonadota</taxon>
        <taxon>Alphaproteobacteria</taxon>
        <taxon>Hyphomicrobiales</taxon>
        <taxon>Brucellaceae</taxon>
        <taxon>Pseudochrobactrum</taxon>
    </lineage>
</organism>
<dbReference type="CDD" id="cd06532">
    <property type="entry name" value="Glyco_transf_25"/>
    <property type="match status" value="1"/>
</dbReference>
<gene>
    <name evidence="2" type="ORF">DFR47_1201</name>
</gene>
<sequence length="265" mass="30542">MKCYLINLDRSVDRLTQMEREFGKYGLAFTRVAGIDGRLLKQEELDAVTAPIRRWEIPIPPAEIGCFLSHRKCLEIIANGEDAFAAVFEDDIVLSHEAQKVLSSSKWIPLDADIVKIETFNTIILLDVSNKIENTGYKYARLLSKHLCAGGYIVSRDAAKRMLAFMDVISVPIDNLMFDPAYEMFADLKIYQVFPAVCKQQGFTSLIETDRKALRRQYKRRPSFPGLVLREIVRSYNRSSHILSPSKLWTRLTSKKRWLRVYFKP</sequence>
<evidence type="ECO:0000313" key="3">
    <source>
        <dbReference type="Proteomes" id="UP000252893"/>
    </source>
</evidence>